<accession>A0A8S5PS16</accession>
<evidence type="ECO:0000313" key="2">
    <source>
        <dbReference type="EMBL" id="DAE09004.1"/>
    </source>
</evidence>
<dbReference type="Pfam" id="PF21793">
    <property type="entry name" value="DUF6877"/>
    <property type="match status" value="1"/>
</dbReference>
<feature type="domain" description="DUF6877" evidence="1">
    <location>
        <begin position="4"/>
        <end position="56"/>
    </location>
</feature>
<name>A0A8S5PS16_9CAUD</name>
<reference evidence="2" key="1">
    <citation type="journal article" date="2021" name="Proc. Natl. Acad. Sci. U.S.A.">
        <title>A Catalog of Tens of Thousands of Viruses from Human Metagenomes Reveals Hidden Associations with Chronic Diseases.</title>
        <authorList>
            <person name="Tisza M.J."/>
            <person name="Buck C.B."/>
        </authorList>
    </citation>
    <scope>NUCLEOTIDE SEQUENCE</scope>
    <source>
        <strain evidence="2">Ct16M3</strain>
    </source>
</reference>
<dbReference type="EMBL" id="BK015481">
    <property type="protein sequence ID" value="DAE09004.1"/>
    <property type="molecule type" value="Genomic_DNA"/>
</dbReference>
<proteinExistence type="predicted"/>
<sequence>MVKINSIRELTKHSDKLPEEVALDIQHRIGDWIVSGGSYEDDYIKQQFRYAERVINSKDR</sequence>
<organism evidence="2">
    <name type="scientific">Siphoviridae sp. ct16M3</name>
    <dbReference type="NCBI Taxonomy" id="2825305"/>
    <lineage>
        <taxon>Viruses</taxon>
        <taxon>Duplodnaviria</taxon>
        <taxon>Heunggongvirae</taxon>
        <taxon>Uroviricota</taxon>
        <taxon>Caudoviricetes</taxon>
    </lineage>
</organism>
<protein>
    <recommendedName>
        <fullName evidence="1">DUF6877 domain-containing protein</fullName>
    </recommendedName>
</protein>
<dbReference type="InterPro" id="IPR049242">
    <property type="entry name" value="DUF6877"/>
</dbReference>
<evidence type="ECO:0000259" key="1">
    <source>
        <dbReference type="Pfam" id="PF21793"/>
    </source>
</evidence>